<dbReference type="Pfam" id="PF24113">
    <property type="entry name" value="DUF7387"/>
    <property type="match status" value="1"/>
</dbReference>
<evidence type="ECO:0008006" key="4">
    <source>
        <dbReference type="Google" id="ProtNLM"/>
    </source>
</evidence>
<dbReference type="Proteomes" id="UP000066737">
    <property type="component" value="Chromosome I"/>
</dbReference>
<dbReference type="Gene3D" id="3.30.160.250">
    <property type="match status" value="1"/>
</dbReference>
<sequence length="89" mass="9816">MASSTRNGEAHEDEIRLWREDGWWVAEDVETGVTTQGETREDALANLDDAVSLHEGDAGREPTPEELRELGVDPADNETADDEPPDVLD</sequence>
<evidence type="ECO:0000313" key="2">
    <source>
        <dbReference type="EMBL" id="CQH58953.1"/>
    </source>
</evidence>
<feature type="region of interest" description="Disordered" evidence="1">
    <location>
        <begin position="51"/>
        <end position="89"/>
    </location>
</feature>
<dbReference type="AlphaFoldDB" id="A0A0U5CZA0"/>
<dbReference type="SUPFAM" id="SSF143100">
    <property type="entry name" value="TTHA1013/TTHA0281-like"/>
    <property type="match status" value="1"/>
</dbReference>
<dbReference type="GeneID" id="91110320"/>
<gene>
    <name evidence="2" type="ORF">HHUB_2867</name>
</gene>
<dbReference type="KEGG" id="hhb:Hhub_2867"/>
<dbReference type="OrthoDB" id="201961at2157"/>
<accession>A0A0U5CZA0</accession>
<dbReference type="InterPro" id="IPR055811">
    <property type="entry name" value="DUF7387"/>
</dbReference>
<name>A0A0U5CZA0_9EURY</name>
<feature type="compositionally biased region" description="Acidic residues" evidence="1">
    <location>
        <begin position="75"/>
        <end position="89"/>
    </location>
</feature>
<evidence type="ECO:0000313" key="3">
    <source>
        <dbReference type="Proteomes" id="UP000066737"/>
    </source>
</evidence>
<dbReference type="EMBL" id="LN831302">
    <property type="protein sequence ID" value="CQH58953.1"/>
    <property type="molecule type" value="Genomic_DNA"/>
</dbReference>
<keyword evidence="3" id="KW-1185">Reference proteome</keyword>
<evidence type="ECO:0000256" key="1">
    <source>
        <dbReference type="SAM" id="MobiDB-lite"/>
    </source>
</evidence>
<dbReference type="InterPro" id="IPR035069">
    <property type="entry name" value="TTHA1013/TTHA0281-like"/>
</dbReference>
<protein>
    <recommendedName>
        <fullName evidence="4">Type II toxin-antitoxin system HicB family antitoxin</fullName>
    </recommendedName>
</protein>
<reference evidence="3" key="1">
    <citation type="journal article" date="2016" name="Environ. Microbiol.">
        <title>The complete genome of a viable archaeum isolated from 123-million-year-old rock salt.</title>
        <authorList>
            <person name="Jaakkola S.T."/>
            <person name="Pfeiffer F."/>
            <person name="Ravantti J.J."/>
            <person name="Guo Q."/>
            <person name="Liu Y."/>
            <person name="Chen X."/>
            <person name="Ma H."/>
            <person name="Yang C."/>
            <person name="Oksanen H.M."/>
            <person name="Bamford D.H."/>
        </authorList>
    </citation>
    <scope>NUCLEOTIDE SEQUENCE</scope>
    <source>
        <strain evidence="3">JI20-1</strain>
    </source>
</reference>
<dbReference type="RefSeq" id="WP_059057273.1">
    <property type="nucleotide sequence ID" value="NZ_CEML01000001.1"/>
</dbReference>
<dbReference type="STRING" id="1407499.HHUB_2867"/>
<proteinExistence type="predicted"/>
<organism evidence="2 3">
    <name type="scientific">Halobacterium hubeiense</name>
    <dbReference type="NCBI Taxonomy" id="1407499"/>
    <lineage>
        <taxon>Archaea</taxon>
        <taxon>Methanobacteriati</taxon>
        <taxon>Methanobacteriota</taxon>
        <taxon>Stenosarchaea group</taxon>
        <taxon>Halobacteria</taxon>
        <taxon>Halobacteriales</taxon>
        <taxon>Halobacteriaceae</taxon>
        <taxon>Halobacterium</taxon>
    </lineage>
</organism>
<feature type="compositionally biased region" description="Basic and acidic residues" evidence="1">
    <location>
        <begin position="51"/>
        <end position="71"/>
    </location>
</feature>